<dbReference type="InterPro" id="IPR013783">
    <property type="entry name" value="Ig-like_fold"/>
</dbReference>
<keyword evidence="7" id="KW-0106">Calcium</keyword>
<dbReference type="GO" id="GO:0004565">
    <property type="term" value="F:beta-galactosidase activity"/>
    <property type="evidence" value="ECO:0007669"/>
    <property type="project" value="UniProtKB-EC"/>
</dbReference>
<evidence type="ECO:0000256" key="5">
    <source>
        <dbReference type="ARBA" id="ARBA00012756"/>
    </source>
</evidence>
<evidence type="ECO:0000256" key="8">
    <source>
        <dbReference type="ARBA" id="ARBA00023295"/>
    </source>
</evidence>
<name>A0A9E2L4X0_9BACT</name>
<dbReference type="InterPro" id="IPR023232">
    <property type="entry name" value="Glyco_hydro_2_AS"/>
</dbReference>
<organism evidence="11 12">
    <name type="scientific">Candidatus Paraprevotella stercoravium</name>
    <dbReference type="NCBI Taxonomy" id="2838725"/>
    <lineage>
        <taxon>Bacteria</taxon>
        <taxon>Pseudomonadati</taxon>
        <taxon>Bacteroidota</taxon>
        <taxon>Bacteroidia</taxon>
        <taxon>Bacteroidales</taxon>
        <taxon>Prevotellaceae</taxon>
        <taxon>Paraprevotella</taxon>
    </lineage>
</organism>
<dbReference type="EC" id="3.2.1.23" evidence="5"/>
<evidence type="ECO:0000256" key="3">
    <source>
        <dbReference type="ARBA" id="ARBA00007401"/>
    </source>
</evidence>
<protein>
    <recommendedName>
        <fullName evidence="5">beta-galactosidase</fullName>
        <ecNumber evidence="5">3.2.1.23</ecNumber>
    </recommendedName>
    <alternativeName>
        <fullName evidence="9">Lactase</fullName>
    </alternativeName>
</protein>
<dbReference type="InterPro" id="IPR006104">
    <property type="entry name" value="Glyco_hydro_2_N"/>
</dbReference>
<evidence type="ECO:0000313" key="12">
    <source>
        <dbReference type="Proteomes" id="UP000823865"/>
    </source>
</evidence>
<dbReference type="InterPro" id="IPR032312">
    <property type="entry name" value="LacZ_4"/>
</dbReference>
<dbReference type="GO" id="GO:0009341">
    <property type="term" value="C:beta-galactosidase complex"/>
    <property type="evidence" value="ECO:0007669"/>
    <property type="project" value="InterPro"/>
</dbReference>
<dbReference type="InterPro" id="IPR000772">
    <property type="entry name" value="Ricin_B_lectin"/>
</dbReference>
<dbReference type="Gene3D" id="3.20.20.80">
    <property type="entry name" value="Glycosidases"/>
    <property type="match status" value="1"/>
</dbReference>
<dbReference type="InterPro" id="IPR006103">
    <property type="entry name" value="Glyco_hydro_2_cat"/>
</dbReference>
<dbReference type="InterPro" id="IPR014718">
    <property type="entry name" value="GH-type_carb-bd"/>
</dbReference>
<gene>
    <name evidence="11" type="ORF">H9789_00235</name>
</gene>
<dbReference type="GO" id="GO:0005990">
    <property type="term" value="P:lactose catabolic process"/>
    <property type="evidence" value="ECO:0007669"/>
    <property type="project" value="TreeGrafter"/>
</dbReference>
<dbReference type="InterPro" id="IPR008979">
    <property type="entry name" value="Galactose-bd-like_sf"/>
</dbReference>
<comment type="caution">
    <text evidence="11">The sequence shown here is derived from an EMBL/GenBank/DDBJ whole genome shotgun (WGS) entry which is preliminary data.</text>
</comment>
<proteinExistence type="inferred from homology"/>
<dbReference type="SUPFAM" id="SSF50370">
    <property type="entry name" value="Ricin B-like lectins"/>
    <property type="match status" value="2"/>
</dbReference>
<evidence type="ECO:0000256" key="7">
    <source>
        <dbReference type="ARBA" id="ARBA00022837"/>
    </source>
</evidence>
<dbReference type="Pfam" id="PF00703">
    <property type="entry name" value="Glyco_hydro_2"/>
    <property type="match status" value="1"/>
</dbReference>
<dbReference type="PANTHER" id="PTHR46323">
    <property type="entry name" value="BETA-GALACTOSIDASE"/>
    <property type="match status" value="1"/>
</dbReference>
<dbReference type="Pfam" id="PF16353">
    <property type="entry name" value="LacZ_4"/>
    <property type="match status" value="1"/>
</dbReference>
<dbReference type="InterPro" id="IPR050347">
    <property type="entry name" value="Bact_Beta-galactosidase"/>
</dbReference>
<evidence type="ECO:0000313" key="11">
    <source>
        <dbReference type="EMBL" id="MBU3852257.1"/>
    </source>
</evidence>
<feature type="domain" description="Beta galactosidase small chain/" evidence="10">
    <location>
        <begin position="1062"/>
        <end position="1323"/>
    </location>
</feature>
<dbReference type="Proteomes" id="UP000823865">
    <property type="component" value="Unassembled WGS sequence"/>
</dbReference>
<keyword evidence="6" id="KW-0378">Hydrolase</keyword>
<dbReference type="SUPFAM" id="SSF51445">
    <property type="entry name" value="(Trans)glycosidases"/>
    <property type="match status" value="1"/>
</dbReference>
<dbReference type="Gene3D" id="2.60.120.260">
    <property type="entry name" value="Galactose-binding domain-like"/>
    <property type="match status" value="1"/>
</dbReference>
<dbReference type="Gene3D" id="2.70.98.10">
    <property type="match status" value="1"/>
</dbReference>
<accession>A0A9E2L4X0</accession>
<evidence type="ECO:0000256" key="9">
    <source>
        <dbReference type="ARBA" id="ARBA00032230"/>
    </source>
</evidence>
<dbReference type="SUPFAM" id="SSF74650">
    <property type="entry name" value="Galactose mutarotase-like"/>
    <property type="match status" value="1"/>
</dbReference>
<dbReference type="InterPro" id="IPR006102">
    <property type="entry name" value="Ig-like_GH2"/>
</dbReference>
<dbReference type="PRINTS" id="PR00132">
    <property type="entry name" value="GLHYDRLASE2"/>
</dbReference>
<evidence type="ECO:0000256" key="4">
    <source>
        <dbReference type="ARBA" id="ARBA00011245"/>
    </source>
</evidence>
<comment type="catalytic activity">
    <reaction evidence="1">
        <text>Hydrolysis of terminal non-reducing beta-D-galactose residues in beta-D-galactosides.</text>
        <dbReference type="EC" id="3.2.1.23"/>
    </reaction>
</comment>
<evidence type="ECO:0000256" key="2">
    <source>
        <dbReference type="ARBA" id="ARBA00001913"/>
    </source>
</evidence>
<comment type="similarity">
    <text evidence="3">Belongs to the glycosyl hydrolase 2 family.</text>
</comment>
<dbReference type="Pfam" id="PF02929">
    <property type="entry name" value="Bgal_small_N"/>
    <property type="match status" value="1"/>
</dbReference>
<dbReference type="InterPro" id="IPR036156">
    <property type="entry name" value="Beta-gal/glucu_dom_sf"/>
</dbReference>
<dbReference type="Gene3D" id="2.80.10.50">
    <property type="match status" value="2"/>
</dbReference>
<dbReference type="SMART" id="SM01038">
    <property type="entry name" value="Bgal_small_N"/>
    <property type="match status" value="1"/>
</dbReference>
<dbReference type="InterPro" id="IPR017853">
    <property type="entry name" value="GH"/>
</dbReference>
<dbReference type="InterPro" id="IPR035992">
    <property type="entry name" value="Ricin_B-like_lectins"/>
</dbReference>
<comment type="cofactor">
    <cofactor evidence="2">
        <name>Ca(2+)</name>
        <dbReference type="ChEBI" id="CHEBI:29108"/>
    </cofactor>
</comment>
<dbReference type="PANTHER" id="PTHR46323:SF2">
    <property type="entry name" value="BETA-GALACTOSIDASE"/>
    <property type="match status" value="1"/>
</dbReference>
<dbReference type="SUPFAM" id="SSF49303">
    <property type="entry name" value="beta-Galactosidase/glucuronidase domain"/>
    <property type="match status" value="2"/>
</dbReference>
<dbReference type="InterPro" id="IPR006101">
    <property type="entry name" value="Glyco_hydro_2"/>
</dbReference>
<dbReference type="InterPro" id="IPR004199">
    <property type="entry name" value="B-gal_small/dom_5"/>
</dbReference>
<dbReference type="SUPFAM" id="SSF49785">
    <property type="entry name" value="Galactose-binding domain-like"/>
    <property type="match status" value="1"/>
</dbReference>
<dbReference type="InterPro" id="IPR011013">
    <property type="entry name" value="Gal_mutarotase_sf_dom"/>
</dbReference>
<comment type="subunit">
    <text evidence="4">Monomer.</text>
</comment>
<dbReference type="GO" id="GO:0030246">
    <property type="term" value="F:carbohydrate binding"/>
    <property type="evidence" value="ECO:0007669"/>
    <property type="project" value="InterPro"/>
</dbReference>
<evidence type="ECO:0000256" key="6">
    <source>
        <dbReference type="ARBA" id="ARBA00022801"/>
    </source>
</evidence>
<dbReference type="Pfam" id="PF02836">
    <property type="entry name" value="Glyco_hydro_2_C"/>
    <property type="match status" value="1"/>
</dbReference>
<reference evidence="11" key="2">
    <citation type="submission" date="2021-04" db="EMBL/GenBank/DDBJ databases">
        <authorList>
            <person name="Gilroy R."/>
        </authorList>
    </citation>
    <scope>NUCLEOTIDE SEQUENCE</scope>
    <source>
        <strain evidence="11">G3-2149</strain>
    </source>
</reference>
<sequence length="1417" mass="160368">MKEGKLYRVLNKAKNLAVSNGCSAANDAPIILEEENENSLGQEWMLVEKNNRQNTFVFVNPNYNKAIDMALSSGKNYLLQWNTAVYNDNQAIQVVAVDGHEGVYRLVNSANTNQVVVPFESNGQWRLQMQNNNESESTYFTFKALDKVPLGIPLADKYYVIKNVKTGQVISNGGSSNTNARVLTEPFEEGNYEQVWKLISGNSGFIVMNPTYSGLAIDFATDNKQHPLLWTVSAGNENQNVTFTSVENHAGYYQLSVTKKWKTYYLKAVESNYMELTQDATDEATYFTLQFTGKSPSTYWEDQTVYEENKEPGHATYMPYASVEEMRAADFYKTPWLNPESSRVLSLNGVWKFNFVGAPEDRPGEEAFYGDKADVSAWDTISVPSCWEMKGYDKPMYINVQYAFPDNPPYVSTNINGVGKNPVGSYRRTFTLPEDWADQRVFVHFDGIYSAAFVWVNGQYVGYTQGANNAAEFDLTKFVRSGENNISVQVFRWSDGSYLEGQDMFHMSGIHRDVYLFATPKTYVRDHYITSELDADAQYKAGKMNVALTLNNRDLATGVKNLQVDLIAPDGSVVATQSKTVNFTAETEEQVVNLEFAGLTNLLPWTAETPNLYTVEVLQKDAEGKEESVFSTKYGFRHIEIKNTLVYINGQQIYFKGVNNQDTHPVHGRSIDVPTMLKDIMMMKQANMNTVRTSHYPRQAKMNAMFDYYGLYVMDEADLECHKNWDDHLDGNGTITEDPTWEGQYVDRTTRMVYRDRNHPSVIFWSMGNESNNGRNFTKAFAEMKKLDNRIIHYEGATRYSWRGRENTEIYSVMYPSLAEVTQNATVHSDGKPYFMCEYAHAMGNAVGNLQEYWDIIEGSPYGIGGCIWDWVDQSIYDAQSIKTDELTKNGYNYYMSGYDYPGPHQGNFANNGLITADRAWTPKLTEVKRVYQYVKFKNFDPATQTLTLENKYDFINLNNFVLAYEILKDGKVVEQKEVEIPSVAPDVRAQLKTPFITKFEEGSEYAITFKVNLKESTSWADAGYMMASNQYVLQERPEKLPEVAGASSNDLVGYSVGNDYAVKNANVQLTFNKSTGLLKSWGFGGMDVITSNGGPQYSNFLYIENDRNGNQSTGVEKVDMTITMAEDKQSCVVEVNAESSICPHTIIYTIYASGVVDIETTYRPVSKDLRRIGLYMQFDDAWENVEYYAKGPWENYIDRQTGSYLGRYTTTVTDMFEHYPRPQSMGNRMGLRELLLTNDNNDTLQIQTEGQVAFSILHYDDAQFSRGEYTPWHPWNLTKKAESYAHFDYMQRGLGNASCGPQTIEKYWCPSSGEYTNKLRFALKGKGTSTGVCDEVDADVYRAEIEYNRAADAIICKDLAENAIVQVTNLGGVVLDKQVNSVPGGVISLSLSGQPLGTYLVSVKCGEQVRVHKLQK</sequence>
<evidence type="ECO:0000259" key="10">
    <source>
        <dbReference type="SMART" id="SM01038"/>
    </source>
</evidence>
<dbReference type="CDD" id="cd00161">
    <property type="entry name" value="beta-trefoil_Ricin-like"/>
    <property type="match status" value="2"/>
</dbReference>
<dbReference type="EMBL" id="JAHLFU010000010">
    <property type="protein sequence ID" value="MBU3852257.1"/>
    <property type="molecule type" value="Genomic_DNA"/>
</dbReference>
<dbReference type="Pfam" id="PF02837">
    <property type="entry name" value="Glyco_hydro_2_N"/>
    <property type="match status" value="1"/>
</dbReference>
<dbReference type="Gene3D" id="2.60.40.10">
    <property type="entry name" value="Immunoglobulins"/>
    <property type="match status" value="2"/>
</dbReference>
<dbReference type="PROSITE" id="PS00608">
    <property type="entry name" value="GLYCOSYL_HYDROL_F2_2"/>
    <property type="match status" value="1"/>
</dbReference>
<dbReference type="Pfam" id="PF14200">
    <property type="entry name" value="RicinB_lectin_2"/>
    <property type="match status" value="1"/>
</dbReference>
<evidence type="ECO:0000256" key="1">
    <source>
        <dbReference type="ARBA" id="ARBA00001412"/>
    </source>
</evidence>
<keyword evidence="8" id="KW-0326">Glycosidase</keyword>
<reference evidence="11" key="1">
    <citation type="journal article" date="2021" name="PeerJ">
        <title>Extensive microbial diversity within the chicken gut microbiome revealed by metagenomics and culture.</title>
        <authorList>
            <person name="Gilroy R."/>
            <person name="Ravi A."/>
            <person name="Getino M."/>
            <person name="Pursley I."/>
            <person name="Horton D.L."/>
            <person name="Alikhan N.F."/>
            <person name="Baker D."/>
            <person name="Gharbi K."/>
            <person name="Hall N."/>
            <person name="Watson M."/>
            <person name="Adriaenssens E.M."/>
            <person name="Foster-Nyarko E."/>
            <person name="Jarju S."/>
            <person name="Secka A."/>
            <person name="Antonio M."/>
            <person name="Oren A."/>
            <person name="Chaudhuri R.R."/>
            <person name="La Ragione R."/>
            <person name="Hildebrand F."/>
            <person name="Pallen M.J."/>
        </authorList>
    </citation>
    <scope>NUCLEOTIDE SEQUENCE</scope>
    <source>
        <strain evidence="11">G3-2149</strain>
    </source>
</reference>